<protein>
    <submittedName>
        <fullName evidence="2">Uncharacterized protein</fullName>
    </submittedName>
</protein>
<dbReference type="RefSeq" id="WP_158767727.1">
    <property type="nucleotide sequence ID" value="NZ_CP047045.1"/>
</dbReference>
<dbReference type="EMBL" id="CP047045">
    <property type="protein sequence ID" value="QGZ96943.1"/>
    <property type="molecule type" value="Genomic_DNA"/>
</dbReference>
<evidence type="ECO:0000313" key="2">
    <source>
        <dbReference type="EMBL" id="QGZ96943.1"/>
    </source>
</evidence>
<dbReference type="Proteomes" id="UP000431269">
    <property type="component" value="Chromosome"/>
</dbReference>
<evidence type="ECO:0000256" key="1">
    <source>
        <dbReference type="SAM" id="Phobius"/>
    </source>
</evidence>
<sequence length="129" mass="13652">MFEKIFVGVMVVAGMLTLTMLYAAVSPEAAIQSYFNETPEGAMASVVVPNWGILIGLMGALLIYGAFHPPSRKVALVVAGTSKIAFIALILMQGERYLAGLQTAVIVDSVMIVLFVIYLIFGKPGAANA</sequence>
<gene>
    <name evidence="2" type="ORF">DSM104635_03808</name>
</gene>
<organism evidence="2 3">
    <name type="scientific">Terricaulis silvestris</name>
    <dbReference type="NCBI Taxonomy" id="2686094"/>
    <lineage>
        <taxon>Bacteria</taxon>
        <taxon>Pseudomonadati</taxon>
        <taxon>Pseudomonadota</taxon>
        <taxon>Alphaproteobacteria</taxon>
        <taxon>Caulobacterales</taxon>
        <taxon>Caulobacteraceae</taxon>
        <taxon>Terricaulis</taxon>
    </lineage>
</organism>
<dbReference type="KEGG" id="tsv:DSM104635_03808"/>
<name>A0A6I6N0T0_9CAUL</name>
<proteinExistence type="predicted"/>
<keyword evidence="1" id="KW-1133">Transmembrane helix</keyword>
<feature type="transmembrane region" description="Helical" evidence="1">
    <location>
        <begin position="47"/>
        <end position="67"/>
    </location>
</feature>
<feature type="transmembrane region" description="Helical" evidence="1">
    <location>
        <begin position="74"/>
        <end position="92"/>
    </location>
</feature>
<feature type="transmembrane region" description="Helical" evidence="1">
    <location>
        <begin position="98"/>
        <end position="121"/>
    </location>
</feature>
<accession>A0A6I6N0T0</accession>
<keyword evidence="1" id="KW-0472">Membrane</keyword>
<keyword evidence="3" id="KW-1185">Reference proteome</keyword>
<evidence type="ECO:0000313" key="3">
    <source>
        <dbReference type="Proteomes" id="UP000431269"/>
    </source>
</evidence>
<reference evidence="3" key="1">
    <citation type="submission" date="2019-12" db="EMBL/GenBank/DDBJ databases">
        <title>Complete genome of Terracaulis silvestris 0127_4.</title>
        <authorList>
            <person name="Vieira S."/>
            <person name="Riedel T."/>
            <person name="Sproer C."/>
            <person name="Pascual J."/>
            <person name="Boedeker C."/>
            <person name="Overmann J."/>
        </authorList>
    </citation>
    <scope>NUCLEOTIDE SEQUENCE [LARGE SCALE GENOMIC DNA]</scope>
    <source>
        <strain evidence="3">0127_4</strain>
    </source>
</reference>
<keyword evidence="1" id="KW-0812">Transmembrane</keyword>
<dbReference type="AlphaFoldDB" id="A0A6I6N0T0"/>